<dbReference type="Proteomes" id="UP000199477">
    <property type="component" value="Unassembled WGS sequence"/>
</dbReference>
<evidence type="ECO:0000256" key="1">
    <source>
        <dbReference type="SAM" id="SignalP"/>
    </source>
</evidence>
<organism evidence="2 3">
    <name type="scientific">Dyella marensis</name>
    <dbReference type="NCBI Taxonomy" id="500610"/>
    <lineage>
        <taxon>Bacteria</taxon>
        <taxon>Pseudomonadati</taxon>
        <taxon>Pseudomonadota</taxon>
        <taxon>Gammaproteobacteria</taxon>
        <taxon>Lysobacterales</taxon>
        <taxon>Rhodanobacteraceae</taxon>
        <taxon>Dyella</taxon>
    </lineage>
</organism>
<dbReference type="STRING" id="500610.SAMN02799615_02108"/>
<dbReference type="GO" id="GO:0016787">
    <property type="term" value="F:hydrolase activity"/>
    <property type="evidence" value="ECO:0007669"/>
    <property type="project" value="InterPro"/>
</dbReference>
<dbReference type="EMBL" id="FONH01000005">
    <property type="protein sequence ID" value="SFE96583.1"/>
    <property type="molecule type" value="Genomic_DNA"/>
</dbReference>
<sequence>MSLRRTSLAALLGGFLLCNAAPVLHAEEGDYTPLQVLLNLISPPRADHPVTPDQRLGPYPLLSNPAGFADGFKPGAYDQWQTIQLAPETGAICGNGSPYKFFLLRSAQTTNTVIYMEGGGACWDYGSCTGQSGIRGARNPNGIPDNYMTISNPGALLVSPFVGRLNLLDLVNLLNGEKPQLQPLKTQQWNIVYVPYCTGDIYSGDRVAVYPDPSGQHEPLVWHHNGLRNERAVLAWLKDHLPRPGQMLSTGCSAGGTGSLTNYAARRKDMGSPRSFLLDDSGPIFSAPAGGSPANYPSEPLFAQIRQAWGLDDANGPLSTLQHYLPGFDRSDMGSIYPALSAEFPADRLGHTHFWQDLNYSSYSYERFYPEIAHAPDEATKERLIHQLWAIDTNRLRQTTDGLNNFGGYFPQYRALNESHCTTIVDLRNGDIQAQHLELIDFIDNVLDGQGPVLHASEASDAADRAKPVDALYVLVNQLLSNGL</sequence>
<feature type="signal peptide" evidence="1">
    <location>
        <begin position="1"/>
        <end position="26"/>
    </location>
</feature>
<dbReference type="Pfam" id="PF03283">
    <property type="entry name" value="PAE"/>
    <property type="match status" value="1"/>
</dbReference>
<dbReference type="PANTHER" id="PTHR21562:SF83">
    <property type="entry name" value="PECTIN ACETYLESTERASE 4"/>
    <property type="match status" value="1"/>
</dbReference>
<protein>
    <submittedName>
        <fullName evidence="2">Pectinacetylesterase</fullName>
    </submittedName>
</protein>
<dbReference type="InterPro" id="IPR004963">
    <property type="entry name" value="PAE/NOTUM"/>
</dbReference>
<evidence type="ECO:0000313" key="3">
    <source>
        <dbReference type="Proteomes" id="UP000199477"/>
    </source>
</evidence>
<reference evidence="3" key="1">
    <citation type="submission" date="2016-10" db="EMBL/GenBank/DDBJ databases">
        <authorList>
            <person name="Varghese N."/>
            <person name="Submissions S."/>
        </authorList>
    </citation>
    <scope>NUCLEOTIDE SEQUENCE [LARGE SCALE GENOMIC DNA]</scope>
    <source>
        <strain evidence="3">UNC178MFTsu3.1</strain>
    </source>
</reference>
<name>A0A1I2EV28_9GAMM</name>
<keyword evidence="1" id="KW-0732">Signal</keyword>
<accession>A0A1I2EV28</accession>
<dbReference type="RefSeq" id="WP_026635488.1">
    <property type="nucleotide sequence ID" value="NZ_FONH01000005.1"/>
</dbReference>
<proteinExistence type="predicted"/>
<evidence type="ECO:0000313" key="2">
    <source>
        <dbReference type="EMBL" id="SFE96583.1"/>
    </source>
</evidence>
<keyword evidence="3" id="KW-1185">Reference proteome</keyword>
<gene>
    <name evidence="2" type="ORF">SAMN02799615_02108</name>
</gene>
<dbReference type="AlphaFoldDB" id="A0A1I2EV28"/>
<dbReference type="PANTHER" id="PTHR21562">
    <property type="entry name" value="NOTUM-RELATED"/>
    <property type="match status" value="1"/>
</dbReference>
<feature type="chain" id="PRO_5011687106" evidence="1">
    <location>
        <begin position="27"/>
        <end position="484"/>
    </location>
</feature>